<organism evidence="1 2">
    <name type="scientific">Lysobacter capsici AZ78</name>
    <dbReference type="NCBI Taxonomy" id="1444315"/>
    <lineage>
        <taxon>Bacteria</taxon>
        <taxon>Pseudomonadati</taxon>
        <taxon>Pseudomonadota</taxon>
        <taxon>Gammaproteobacteria</taxon>
        <taxon>Lysobacterales</taxon>
        <taxon>Lysobacteraceae</taxon>
        <taxon>Lysobacter</taxon>
    </lineage>
</organism>
<evidence type="ECO:0000313" key="1">
    <source>
        <dbReference type="EMBL" id="KWS06417.1"/>
    </source>
</evidence>
<dbReference type="AlphaFoldDB" id="A0A108UC63"/>
<comment type="caution">
    <text evidence="1">The sequence shown here is derived from an EMBL/GenBank/DDBJ whole genome shotgun (WGS) entry which is preliminary data.</text>
</comment>
<evidence type="ECO:0000313" key="2">
    <source>
        <dbReference type="Proteomes" id="UP000023435"/>
    </source>
</evidence>
<protein>
    <submittedName>
        <fullName evidence="1">Uncharacterized protein</fullName>
    </submittedName>
</protein>
<gene>
    <name evidence="1" type="ORF">AZ78_3973</name>
</gene>
<dbReference type="EMBL" id="JAJA02000001">
    <property type="protein sequence ID" value="KWS06417.1"/>
    <property type="molecule type" value="Genomic_DNA"/>
</dbReference>
<keyword evidence="2" id="KW-1185">Reference proteome</keyword>
<proteinExistence type="predicted"/>
<reference evidence="1 2" key="1">
    <citation type="journal article" date="2014" name="Genome Announc.">
        <title>Draft Genome Sequence of Lysobacter capsici AZ78, a Bacterium Antagonistic to Plant-Pathogenic Oomycetes.</title>
        <authorList>
            <person name="Puopolo G."/>
            <person name="Sonego P."/>
            <person name="Engelen K."/>
            <person name="Pertot I."/>
        </authorList>
    </citation>
    <scope>NUCLEOTIDE SEQUENCE [LARGE SCALE GENOMIC DNA]</scope>
    <source>
        <strain evidence="1 2">AZ78</strain>
    </source>
</reference>
<sequence>MAACNSGNAASEAAAATAPAEAAPATTAAPDANAQAAAMPAAAPAAADSATIVKNTEAAVSKGMAYADFRKAVLAQGWQPLVDAQCRANVIGGNYEKVCAKNPARCQICDDVPELNACSGDAHCLMQFTHAGVEGALKVTGYGEIKDWNVSGKDSGLQVSGWEVGKVEAAD</sequence>
<dbReference type="Proteomes" id="UP000023435">
    <property type="component" value="Unassembled WGS sequence"/>
</dbReference>
<name>A0A108UC63_9GAMM</name>
<accession>A0A108UC63</accession>